<keyword evidence="2" id="KW-1185">Reference proteome</keyword>
<name>A0A1A9UCL0_GLOAU</name>
<accession>A0A1A9UCL0</accession>
<reference evidence="1" key="1">
    <citation type="submission" date="2020-05" db="UniProtKB">
        <authorList>
            <consortium name="EnsemblMetazoa"/>
        </authorList>
    </citation>
    <scope>IDENTIFICATION</scope>
    <source>
        <strain evidence="1">TTRI</strain>
    </source>
</reference>
<proteinExistence type="predicted"/>
<sequence length="82" mass="9374">MTKSIKTSIVNTTSSSMSEQLLFNMELFNSPQKNCYEMSNELDKFFEKYLQKIAPIVQHSSLVRCLSSSFLCEVDSIITPQI</sequence>
<dbReference type="AlphaFoldDB" id="A0A1A9UCL0"/>
<dbReference type="Proteomes" id="UP000078200">
    <property type="component" value="Unassembled WGS sequence"/>
</dbReference>
<protein>
    <submittedName>
        <fullName evidence="1">Uncharacterized protein</fullName>
    </submittedName>
</protein>
<dbReference type="VEuPathDB" id="VectorBase:GAUT000028"/>
<evidence type="ECO:0000313" key="1">
    <source>
        <dbReference type="EnsemblMetazoa" id="GAUT000028-PA"/>
    </source>
</evidence>
<organism evidence="1 2">
    <name type="scientific">Glossina austeni</name>
    <name type="common">Savannah tsetse fly</name>
    <dbReference type="NCBI Taxonomy" id="7395"/>
    <lineage>
        <taxon>Eukaryota</taxon>
        <taxon>Metazoa</taxon>
        <taxon>Ecdysozoa</taxon>
        <taxon>Arthropoda</taxon>
        <taxon>Hexapoda</taxon>
        <taxon>Insecta</taxon>
        <taxon>Pterygota</taxon>
        <taxon>Neoptera</taxon>
        <taxon>Endopterygota</taxon>
        <taxon>Diptera</taxon>
        <taxon>Brachycera</taxon>
        <taxon>Muscomorpha</taxon>
        <taxon>Hippoboscoidea</taxon>
        <taxon>Glossinidae</taxon>
        <taxon>Glossina</taxon>
    </lineage>
</organism>
<dbReference type="EnsemblMetazoa" id="GAUT000028-RA">
    <property type="protein sequence ID" value="GAUT000028-PA"/>
    <property type="gene ID" value="GAUT000028"/>
</dbReference>
<evidence type="ECO:0000313" key="2">
    <source>
        <dbReference type="Proteomes" id="UP000078200"/>
    </source>
</evidence>